<dbReference type="HOGENOM" id="CLU_075543_0_0_7"/>
<comment type="caution">
    <text evidence="2">The sequence shown here is derived from an EMBL/GenBank/DDBJ whole genome shotgun (WGS) entry which is preliminary data.</text>
</comment>
<name>W4LKK4_ENTF1</name>
<dbReference type="AlphaFoldDB" id="W4LKK4"/>
<evidence type="ECO:0000313" key="3">
    <source>
        <dbReference type="Proteomes" id="UP000019141"/>
    </source>
</evidence>
<dbReference type="Proteomes" id="UP000019141">
    <property type="component" value="Unassembled WGS sequence"/>
</dbReference>
<evidence type="ECO:0000259" key="1">
    <source>
        <dbReference type="Pfam" id="PF04991"/>
    </source>
</evidence>
<dbReference type="InterPro" id="IPR052942">
    <property type="entry name" value="LPS_cholinephosphotransferase"/>
</dbReference>
<reference evidence="2 3" key="1">
    <citation type="journal article" date="2014" name="Nature">
        <title>An environmental bacterial taxon with a large and distinct metabolic repertoire.</title>
        <authorList>
            <person name="Wilson M.C."/>
            <person name="Mori T."/>
            <person name="Ruckert C."/>
            <person name="Uria A.R."/>
            <person name="Helf M.J."/>
            <person name="Takada K."/>
            <person name="Gernert C."/>
            <person name="Steffens U.A."/>
            <person name="Heycke N."/>
            <person name="Schmitt S."/>
            <person name="Rinke C."/>
            <person name="Helfrich E.J."/>
            <person name="Brachmann A.O."/>
            <person name="Gurgui C."/>
            <person name="Wakimoto T."/>
            <person name="Kracht M."/>
            <person name="Crusemann M."/>
            <person name="Hentschel U."/>
            <person name="Abe I."/>
            <person name="Matsunaga S."/>
            <person name="Kalinowski J."/>
            <person name="Takeyama H."/>
            <person name="Piel J."/>
        </authorList>
    </citation>
    <scope>NUCLEOTIDE SEQUENCE [LARGE SCALE GENOMIC DNA]</scope>
    <source>
        <strain evidence="3">TSY1</strain>
    </source>
</reference>
<proteinExistence type="predicted"/>
<dbReference type="GO" id="GO:0009100">
    <property type="term" value="P:glycoprotein metabolic process"/>
    <property type="evidence" value="ECO:0007669"/>
    <property type="project" value="UniProtKB-ARBA"/>
</dbReference>
<dbReference type="PANTHER" id="PTHR43404:SF2">
    <property type="entry name" value="LIPOPOLYSACCHARIDE CHOLINEPHOSPHOTRANSFERASE LICD"/>
    <property type="match status" value="1"/>
</dbReference>
<protein>
    <recommendedName>
        <fullName evidence="1">LicD/FKTN/FKRP nucleotidyltransferase domain-containing protein</fullName>
    </recommendedName>
</protein>
<dbReference type="EMBL" id="AZHW01000573">
    <property type="protein sequence ID" value="ETW98235.1"/>
    <property type="molecule type" value="Genomic_DNA"/>
</dbReference>
<gene>
    <name evidence="2" type="ORF">ETSY1_19575</name>
</gene>
<dbReference type="Pfam" id="PF04991">
    <property type="entry name" value="LicD"/>
    <property type="match status" value="1"/>
</dbReference>
<dbReference type="PANTHER" id="PTHR43404">
    <property type="entry name" value="LIPOPOLYSACCHARIDE CHOLINEPHOSPHOTRANSFERASE LICD"/>
    <property type="match status" value="1"/>
</dbReference>
<keyword evidence="3" id="KW-1185">Reference proteome</keyword>
<accession>W4LKK4</accession>
<sequence length="283" mass="33568">MKTSKAHTFSDKELRSLQMVLLEMLLEIDRICKKNGISYCLLMGTMLGAARHSGFIPWDDDLDIAMLRPEYEKFKEACRRDLDQSRFFYQDHTTDPHYRWGYARIRRKDSEFVRLGQEHMKMRTGIFLDIFPMDSTPDFAPLRALHCFYCFVLRKLLYAGSGRKSSRTAALRTWYAFLNIVPHPWVLRRIEKLSMKRKKTKLVRILTFPVPKGRPFGYLRKWFEDLEDIKFEGYMFSGVKDYDGFLKFQYGDYMQLPPPEQRVCCHPAAEFRLPPDANLEQKV</sequence>
<organism evidence="2 3">
    <name type="scientific">Entotheonella factor</name>
    <dbReference type="NCBI Taxonomy" id="1429438"/>
    <lineage>
        <taxon>Bacteria</taxon>
        <taxon>Pseudomonadati</taxon>
        <taxon>Nitrospinota/Tectimicrobiota group</taxon>
        <taxon>Candidatus Tectimicrobiota</taxon>
        <taxon>Candidatus Entotheonellia</taxon>
        <taxon>Candidatus Entotheonellales</taxon>
        <taxon>Candidatus Entotheonellaceae</taxon>
        <taxon>Candidatus Entotheonella</taxon>
    </lineage>
</organism>
<dbReference type="InterPro" id="IPR007074">
    <property type="entry name" value="LicD/FKTN/FKRP_NTP_transf"/>
</dbReference>
<feature type="domain" description="LicD/FKTN/FKRP nucleotidyltransferase" evidence="1">
    <location>
        <begin position="32"/>
        <end position="251"/>
    </location>
</feature>
<evidence type="ECO:0000313" key="2">
    <source>
        <dbReference type="EMBL" id="ETW98235.1"/>
    </source>
</evidence>